<sequence length="63" mass="6929">MIKWLNENRGFGFITKYIDGIDTFAHFLSVCSNGFKTVLAGQKVSFEVGPVEEGPKAPNVPLI</sequence>
<proteinExistence type="predicted"/>
<protein>
    <submittedName>
        <fullName evidence="4">Cold shock domain-containing protein</fullName>
    </submittedName>
</protein>
<dbReference type="SUPFAM" id="SSF50249">
    <property type="entry name" value="Nucleic acid-binding proteins"/>
    <property type="match status" value="1"/>
</dbReference>
<dbReference type="RefSeq" id="WP_045568804.1">
    <property type="nucleotide sequence ID" value="NZ_CP065217.1"/>
</dbReference>
<dbReference type="PIRSF" id="PIRSF002599">
    <property type="entry name" value="Cold_shock_A"/>
    <property type="match status" value="1"/>
</dbReference>
<dbReference type="AlphaFoldDB" id="A0AAJ4IAG7"/>
<evidence type="ECO:0000256" key="2">
    <source>
        <dbReference type="ARBA" id="ARBA00022490"/>
    </source>
</evidence>
<dbReference type="Proteomes" id="UP000594435">
    <property type="component" value="Chromosome 1"/>
</dbReference>
<feature type="domain" description="CSD" evidence="3">
    <location>
        <begin position="1"/>
        <end position="62"/>
    </location>
</feature>
<evidence type="ECO:0000256" key="1">
    <source>
        <dbReference type="ARBA" id="ARBA00004496"/>
    </source>
</evidence>
<gene>
    <name evidence="4" type="ORF">I3X05_14620</name>
</gene>
<dbReference type="GO" id="GO:0003676">
    <property type="term" value="F:nucleic acid binding"/>
    <property type="evidence" value="ECO:0007669"/>
    <property type="project" value="InterPro"/>
</dbReference>
<dbReference type="Pfam" id="PF00313">
    <property type="entry name" value="CSD"/>
    <property type="match status" value="1"/>
</dbReference>
<dbReference type="GO" id="GO:0005829">
    <property type="term" value="C:cytosol"/>
    <property type="evidence" value="ECO:0007669"/>
    <property type="project" value="UniProtKB-ARBA"/>
</dbReference>
<dbReference type="EMBL" id="CP065217">
    <property type="protein sequence ID" value="QPL53191.1"/>
    <property type="molecule type" value="Genomic_DNA"/>
</dbReference>
<dbReference type="InterPro" id="IPR012156">
    <property type="entry name" value="Cold_shock_CspA"/>
</dbReference>
<keyword evidence="2" id="KW-0963">Cytoplasm</keyword>
<evidence type="ECO:0000313" key="5">
    <source>
        <dbReference type="Proteomes" id="UP000594435"/>
    </source>
</evidence>
<organism evidence="4 5">
    <name type="scientific">Vibrio navarrensis</name>
    <dbReference type="NCBI Taxonomy" id="29495"/>
    <lineage>
        <taxon>Bacteria</taxon>
        <taxon>Pseudomonadati</taxon>
        <taxon>Pseudomonadota</taxon>
        <taxon>Gammaproteobacteria</taxon>
        <taxon>Vibrionales</taxon>
        <taxon>Vibrionaceae</taxon>
        <taxon>Vibrio</taxon>
    </lineage>
</organism>
<dbReference type="SMART" id="SM00357">
    <property type="entry name" value="CSP"/>
    <property type="match status" value="1"/>
</dbReference>
<dbReference type="InterPro" id="IPR012340">
    <property type="entry name" value="NA-bd_OB-fold"/>
</dbReference>
<dbReference type="PROSITE" id="PS51857">
    <property type="entry name" value="CSD_2"/>
    <property type="match status" value="1"/>
</dbReference>
<comment type="subcellular location">
    <subcellularLocation>
        <location evidence="1">Cytoplasm</location>
    </subcellularLocation>
</comment>
<dbReference type="InterPro" id="IPR002059">
    <property type="entry name" value="CSP_DNA-bd"/>
</dbReference>
<accession>A0AAJ4IAG7</accession>
<name>A0AAJ4IAG7_9VIBR</name>
<dbReference type="Gene3D" id="2.40.50.140">
    <property type="entry name" value="Nucleic acid-binding proteins"/>
    <property type="match status" value="1"/>
</dbReference>
<evidence type="ECO:0000259" key="3">
    <source>
        <dbReference type="PROSITE" id="PS51857"/>
    </source>
</evidence>
<dbReference type="InterPro" id="IPR011129">
    <property type="entry name" value="CSD"/>
</dbReference>
<evidence type="ECO:0000313" key="4">
    <source>
        <dbReference type="EMBL" id="QPL53191.1"/>
    </source>
</evidence>
<reference evidence="4 5" key="1">
    <citation type="submission" date="2020-11" db="EMBL/GenBank/DDBJ databases">
        <title>Complete and Circularized Genome Assembly of a human isolate of Vibrio navarrensis biotype pommerensis with MiSeq and MinION Sequence Data.</title>
        <authorList>
            <person name="Schwartz K."/>
            <person name="Borowiak M."/>
            <person name="Deneke C."/>
            <person name="Balau V."/>
            <person name="Metelmann C."/>
            <person name="Strauch E."/>
        </authorList>
    </citation>
    <scope>NUCLEOTIDE SEQUENCE [LARGE SCALE GENOMIC DNA]</scope>
    <source>
        <strain evidence="4 5">20-VB00237</strain>
    </source>
</reference>